<dbReference type="GO" id="GO:0005737">
    <property type="term" value="C:cytoplasm"/>
    <property type="evidence" value="ECO:0007669"/>
    <property type="project" value="TreeGrafter"/>
</dbReference>
<evidence type="ECO:0000256" key="1">
    <source>
        <dbReference type="SAM" id="Phobius"/>
    </source>
</evidence>
<dbReference type="EMBL" id="SNRW01010668">
    <property type="protein sequence ID" value="KAA6376242.1"/>
    <property type="molecule type" value="Genomic_DNA"/>
</dbReference>
<evidence type="ECO:0000259" key="2">
    <source>
        <dbReference type="Pfam" id="PF01073"/>
    </source>
</evidence>
<dbReference type="GO" id="GO:0016616">
    <property type="term" value="F:oxidoreductase activity, acting on the CH-OH group of donors, NAD or NADP as acceptor"/>
    <property type="evidence" value="ECO:0007669"/>
    <property type="project" value="InterPro"/>
</dbReference>
<gene>
    <name evidence="3" type="ORF">EZS28_028231</name>
</gene>
<feature type="transmembrane region" description="Helical" evidence="1">
    <location>
        <begin position="311"/>
        <end position="332"/>
    </location>
</feature>
<dbReference type="PANTHER" id="PTHR48079:SF6">
    <property type="entry name" value="NAD(P)-BINDING DOMAIN-CONTAINING PROTEIN-RELATED"/>
    <property type="match status" value="1"/>
</dbReference>
<evidence type="ECO:0000313" key="3">
    <source>
        <dbReference type="EMBL" id="KAA6376242.1"/>
    </source>
</evidence>
<dbReference type="Pfam" id="PF01073">
    <property type="entry name" value="3Beta_HSD"/>
    <property type="match status" value="1"/>
</dbReference>
<name>A0A5J4V1K3_9EUKA</name>
<dbReference type="Gene3D" id="3.40.50.720">
    <property type="entry name" value="NAD(P)-binding Rossmann-like Domain"/>
    <property type="match status" value="1"/>
</dbReference>
<accession>A0A5J4V1K3</accession>
<sequence length="403" mass="44370">MSTAVTTIPKLVSPSGDGSPLRVIVTGGIGLIGHEVINILTGAGANVTIYDLKIPETPEEQNKPNTIHTSNFYSKILRKEQVQFKRGNILDYEQLLAATKDQDAFIHLASYGLDLNADKDLTFKINIEGVQNVIKACKESKVHYLVQTSSYSVLFSGKEKHNMADESTPYPETYIDAYSESKAEGERLVLGANNPDGDDFLLTTCIRPGTVYGPGAYMTLGPIVELAQKGVLGMKLGKGRIPFIYPYDAANAHVLALVKLIEYKKPGNTIPVSSGKTYFVHDGQHRNLIEFCVPLIVAVGAKAPSFDMPLWIARSIAVMLESVFWVIRLVGFKAESPLTRKMIIHATVDRTYSTEAAQRDLGFAPKVTPEEGMNESVAFYTALLKEIEEQKNEAKKEKAEKKQ</sequence>
<comment type="caution">
    <text evidence="3">The sequence shown here is derived from an EMBL/GenBank/DDBJ whole genome shotgun (WGS) entry which is preliminary data.</text>
</comment>
<dbReference type="GO" id="GO:0004029">
    <property type="term" value="F:aldehyde dehydrogenase (NAD+) activity"/>
    <property type="evidence" value="ECO:0007669"/>
    <property type="project" value="TreeGrafter"/>
</dbReference>
<dbReference type="AlphaFoldDB" id="A0A5J4V1K3"/>
<keyword evidence="1" id="KW-1133">Transmembrane helix</keyword>
<dbReference type="InterPro" id="IPR002225">
    <property type="entry name" value="3Beta_OHSteriod_DH/Estase"/>
</dbReference>
<dbReference type="PANTHER" id="PTHR48079">
    <property type="entry name" value="PROTEIN YEEZ"/>
    <property type="match status" value="1"/>
</dbReference>
<protein>
    <submittedName>
        <fullName evidence="3">Putative short-chain dehydrogenase/reductase family 42E member 1</fullName>
    </submittedName>
</protein>
<evidence type="ECO:0000313" key="4">
    <source>
        <dbReference type="Proteomes" id="UP000324800"/>
    </source>
</evidence>
<dbReference type="InterPro" id="IPR036291">
    <property type="entry name" value="NAD(P)-bd_dom_sf"/>
</dbReference>
<feature type="domain" description="3-beta hydroxysteroid dehydrogenase/isomerase" evidence="2">
    <location>
        <begin position="24"/>
        <end position="305"/>
    </location>
</feature>
<dbReference type="OrthoDB" id="10262413at2759"/>
<keyword evidence="1" id="KW-0472">Membrane</keyword>
<dbReference type="GO" id="GO:0006694">
    <property type="term" value="P:steroid biosynthetic process"/>
    <property type="evidence" value="ECO:0007669"/>
    <property type="project" value="InterPro"/>
</dbReference>
<organism evidence="3 4">
    <name type="scientific">Streblomastix strix</name>
    <dbReference type="NCBI Taxonomy" id="222440"/>
    <lineage>
        <taxon>Eukaryota</taxon>
        <taxon>Metamonada</taxon>
        <taxon>Preaxostyla</taxon>
        <taxon>Oxymonadida</taxon>
        <taxon>Streblomastigidae</taxon>
        <taxon>Streblomastix</taxon>
    </lineage>
</organism>
<proteinExistence type="predicted"/>
<keyword evidence="1" id="KW-0812">Transmembrane</keyword>
<dbReference type="Proteomes" id="UP000324800">
    <property type="component" value="Unassembled WGS sequence"/>
</dbReference>
<dbReference type="SUPFAM" id="SSF51735">
    <property type="entry name" value="NAD(P)-binding Rossmann-fold domains"/>
    <property type="match status" value="1"/>
</dbReference>
<reference evidence="3 4" key="1">
    <citation type="submission" date="2019-03" db="EMBL/GenBank/DDBJ databases">
        <title>Single cell metagenomics reveals metabolic interactions within the superorganism composed of flagellate Streblomastix strix and complex community of Bacteroidetes bacteria on its surface.</title>
        <authorList>
            <person name="Treitli S.C."/>
            <person name="Kolisko M."/>
            <person name="Husnik F."/>
            <person name="Keeling P."/>
            <person name="Hampl V."/>
        </authorList>
    </citation>
    <scope>NUCLEOTIDE SEQUENCE [LARGE SCALE GENOMIC DNA]</scope>
    <source>
        <strain evidence="3">ST1C</strain>
    </source>
</reference>
<dbReference type="InterPro" id="IPR051783">
    <property type="entry name" value="NAD(P)-dependent_oxidoreduct"/>
</dbReference>